<dbReference type="EMBL" id="CP036267">
    <property type="protein sequence ID" value="QDT34131.1"/>
    <property type="molecule type" value="Genomic_DNA"/>
</dbReference>
<proteinExistence type="predicted"/>
<dbReference type="InterPro" id="IPR010768">
    <property type="entry name" value="GATase1-like"/>
</dbReference>
<keyword evidence="1" id="KW-0812">Transmembrane</keyword>
<dbReference type="Pfam" id="PF07090">
    <property type="entry name" value="GATase1_like"/>
    <property type="match status" value="1"/>
</dbReference>
<feature type="domain" description="Putative glutamine amidotransferase" evidence="2">
    <location>
        <begin position="408"/>
        <end position="572"/>
    </location>
</feature>
<dbReference type="Gene3D" id="3.40.50.880">
    <property type="match status" value="1"/>
</dbReference>
<gene>
    <name evidence="3" type="ORF">Mal48_33910</name>
</gene>
<dbReference type="InterPro" id="IPR029062">
    <property type="entry name" value="Class_I_gatase-like"/>
</dbReference>
<dbReference type="Proteomes" id="UP000315724">
    <property type="component" value="Chromosome"/>
</dbReference>
<dbReference type="PANTHER" id="PTHR37947">
    <property type="entry name" value="BLL2462 PROTEIN"/>
    <property type="match status" value="1"/>
</dbReference>
<evidence type="ECO:0000313" key="3">
    <source>
        <dbReference type="EMBL" id="QDT34131.1"/>
    </source>
</evidence>
<dbReference type="KEGG" id="tpol:Mal48_33910"/>
<sequence>MRLVIEPVWSWPVIIVTAVTMIVLVLWTYPSRVEHLPPFSRRLLIFLRCCAAAILILAMLRPSIQVSETDKQILQLNILTDRSKSMSTPDGPGDLTRREYILKILSDNQEQFELLKKDVDVQFIDFDSELSTAKDPENLADGTSTAIGKVIDDIREEAVGERLIGMVMMSDGAQRAGGDDDVDPLSASRRFVEQLRVPIHTLVVGTSEVSTAGIDLAVADLQLDQSVTFEKKTVPVRFQLKLVGAAGKKVRVRLLIEDRNGKRQGESGELVEIPLSSEARPFRDIETNKNSVTVPVELSFVAEQAGEYKIAAEVVPDPGEVKLNNNRLETLITVRKGGLKVAYFDVPRPEQKFLRRLNETAKIQIDTQVILPGKFANQSKIDPDFFKKDQYDVYIIGDVPASVFENSGDDLLRQLALRVHEGAGLLMTGGLHNFGAGGYASTPLALILPVKMSPEDTIPLDQDRPEDHINTAIQMVPTVDGDQRYIMTLAASQNMERWEELPKLGGATRILPKSGAIEILAETKNEMPLLLASETGRGRVLALAVDETWKWHLHGFEAEHQRFWQQMILWLAHKEYESDQPLWARVEPRNFSPLSKVPLEFGAQTENGVPIPDANFQVEVLTPTGETLKVPPQRFGDHGLADFTETTEPGDYWVTVKGTHDGKTLGLPASTRFVIDSRDIEMDNPAADPGMMTEIAETTSGQVIPPENFGEFLESLRQEGIPEELKRYRRINLWDGWPPLLIFIGLMSLEWTIRKSRGLV</sequence>
<dbReference type="RefSeq" id="WP_145201585.1">
    <property type="nucleotide sequence ID" value="NZ_CP036267.1"/>
</dbReference>
<reference evidence="3 4" key="1">
    <citation type="submission" date="2019-02" db="EMBL/GenBank/DDBJ databases">
        <title>Deep-cultivation of Planctomycetes and their phenomic and genomic characterization uncovers novel biology.</title>
        <authorList>
            <person name="Wiegand S."/>
            <person name="Jogler M."/>
            <person name="Boedeker C."/>
            <person name="Pinto D."/>
            <person name="Vollmers J."/>
            <person name="Rivas-Marin E."/>
            <person name="Kohn T."/>
            <person name="Peeters S.H."/>
            <person name="Heuer A."/>
            <person name="Rast P."/>
            <person name="Oberbeckmann S."/>
            <person name="Bunk B."/>
            <person name="Jeske O."/>
            <person name="Meyerdierks A."/>
            <person name="Storesund J.E."/>
            <person name="Kallscheuer N."/>
            <person name="Luecker S."/>
            <person name="Lage O.M."/>
            <person name="Pohl T."/>
            <person name="Merkel B.J."/>
            <person name="Hornburger P."/>
            <person name="Mueller R.-W."/>
            <person name="Bruemmer F."/>
            <person name="Labrenz M."/>
            <person name="Spormann A.M."/>
            <person name="Op den Camp H."/>
            <person name="Overmann J."/>
            <person name="Amann R."/>
            <person name="Jetten M.S.M."/>
            <person name="Mascher T."/>
            <person name="Medema M.H."/>
            <person name="Devos D.P."/>
            <person name="Kaster A.-K."/>
            <person name="Ovreas L."/>
            <person name="Rohde M."/>
            <person name="Galperin M.Y."/>
            <person name="Jogler C."/>
        </authorList>
    </citation>
    <scope>NUCLEOTIDE SEQUENCE [LARGE SCALE GENOMIC DNA]</scope>
    <source>
        <strain evidence="3 4">Mal48</strain>
    </source>
</reference>
<dbReference type="SUPFAM" id="SSF52317">
    <property type="entry name" value="Class I glutamine amidotransferase-like"/>
    <property type="match status" value="1"/>
</dbReference>
<keyword evidence="1" id="KW-1133">Transmembrane helix</keyword>
<dbReference type="OrthoDB" id="9781333at2"/>
<evidence type="ECO:0000256" key="1">
    <source>
        <dbReference type="SAM" id="Phobius"/>
    </source>
</evidence>
<organism evidence="3 4">
    <name type="scientific">Thalassoglobus polymorphus</name>
    <dbReference type="NCBI Taxonomy" id="2527994"/>
    <lineage>
        <taxon>Bacteria</taxon>
        <taxon>Pseudomonadati</taxon>
        <taxon>Planctomycetota</taxon>
        <taxon>Planctomycetia</taxon>
        <taxon>Planctomycetales</taxon>
        <taxon>Planctomycetaceae</taxon>
        <taxon>Thalassoglobus</taxon>
    </lineage>
</organism>
<dbReference type="AlphaFoldDB" id="A0A517QR77"/>
<accession>A0A517QR77</accession>
<feature type="transmembrane region" description="Helical" evidence="1">
    <location>
        <begin position="12"/>
        <end position="30"/>
    </location>
</feature>
<dbReference type="PANTHER" id="PTHR37947:SF1">
    <property type="entry name" value="BLL2462 PROTEIN"/>
    <property type="match status" value="1"/>
</dbReference>
<evidence type="ECO:0000313" key="4">
    <source>
        <dbReference type="Proteomes" id="UP000315724"/>
    </source>
</evidence>
<name>A0A517QR77_9PLAN</name>
<keyword evidence="4" id="KW-1185">Reference proteome</keyword>
<evidence type="ECO:0000259" key="2">
    <source>
        <dbReference type="Pfam" id="PF07090"/>
    </source>
</evidence>
<keyword evidence="1" id="KW-0472">Membrane</keyword>
<protein>
    <recommendedName>
        <fullName evidence="2">Putative glutamine amidotransferase domain-containing protein</fullName>
    </recommendedName>
</protein>